<feature type="domain" description="ABC3 transporter permease C-terminal" evidence="8">
    <location>
        <begin position="741"/>
        <end position="854"/>
    </location>
</feature>
<comment type="similarity">
    <text evidence="2">Belongs to the ABC-4 integral membrane protein family. LolC/E subfamily.</text>
</comment>
<dbReference type="GO" id="GO:0098797">
    <property type="term" value="C:plasma membrane protein complex"/>
    <property type="evidence" value="ECO:0007669"/>
    <property type="project" value="TreeGrafter"/>
</dbReference>
<dbReference type="AlphaFoldDB" id="A0A1H0K6Q5"/>
<feature type="transmembrane region" description="Helical" evidence="7">
    <location>
        <begin position="737"/>
        <end position="761"/>
    </location>
</feature>
<feature type="transmembrane region" description="Helical" evidence="7">
    <location>
        <begin position="21"/>
        <end position="40"/>
    </location>
</feature>
<comment type="subcellular location">
    <subcellularLocation>
        <location evidence="1">Cell membrane</location>
        <topology evidence="1">Multi-pass membrane protein</topology>
    </subcellularLocation>
</comment>
<feature type="transmembrane region" description="Helical" evidence="7">
    <location>
        <begin position="483"/>
        <end position="509"/>
    </location>
</feature>
<dbReference type="Pfam" id="PF12704">
    <property type="entry name" value="MacB_PCD"/>
    <property type="match status" value="1"/>
</dbReference>
<evidence type="ECO:0000256" key="5">
    <source>
        <dbReference type="ARBA" id="ARBA00022989"/>
    </source>
</evidence>
<feature type="transmembrane region" description="Helical" evidence="7">
    <location>
        <begin position="829"/>
        <end position="849"/>
    </location>
</feature>
<feature type="domain" description="ABC3 transporter permease C-terminal" evidence="8">
    <location>
        <begin position="267"/>
        <end position="387"/>
    </location>
</feature>
<evidence type="ECO:0000256" key="3">
    <source>
        <dbReference type="ARBA" id="ARBA00022475"/>
    </source>
</evidence>
<protein>
    <submittedName>
        <fullName evidence="10">Putative ABC transport system permease protein</fullName>
    </submittedName>
</protein>
<evidence type="ECO:0000313" key="10">
    <source>
        <dbReference type="EMBL" id="SDO51547.1"/>
    </source>
</evidence>
<dbReference type="Proteomes" id="UP000199317">
    <property type="component" value="Unassembled WGS sequence"/>
</dbReference>
<evidence type="ECO:0000256" key="7">
    <source>
        <dbReference type="SAM" id="Phobius"/>
    </source>
</evidence>
<feature type="transmembrane region" description="Helical" evidence="7">
    <location>
        <begin position="782"/>
        <end position="809"/>
    </location>
</feature>
<evidence type="ECO:0000256" key="2">
    <source>
        <dbReference type="ARBA" id="ARBA00005236"/>
    </source>
</evidence>
<feature type="transmembrane region" description="Helical" evidence="7">
    <location>
        <begin position="409"/>
        <end position="429"/>
    </location>
</feature>
<dbReference type="EMBL" id="FNJL01000001">
    <property type="protein sequence ID" value="SDO51547.1"/>
    <property type="molecule type" value="Genomic_DNA"/>
</dbReference>
<feature type="transmembrane region" description="Helical" evidence="7">
    <location>
        <begin position="358"/>
        <end position="382"/>
    </location>
</feature>
<dbReference type="InterPro" id="IPR051447">
    <property type="entry name" value="Lipoprotein-release_system"/>
</dbReference>
<evidence type="ECO:0000259" key="8">
    <source>
        <dbReference type="Pfam" id="PF02687"/>
    </source>
</evidence>
<dbReference type="RefSeq" id="WP_092831760.1">
    <property type="nucleotide sequence ID" value="NZ_FNJL01000001.1"/>
</dbReference>
<name>A0A1H0K6Q5_9BURK</name>
<feature type="transmembrane region" description="Helical" evidence="7">
    <location>
        <begin position="435"/>
        <end position="462"/>
    </location>
</feature>
<dbReference type="InterPro" id="IPR025857">
    <property type="entry name" value="MacB_PCD"/>
</dbReference>
<feature type="transmembrane region" description="Helical" evidence="7">
    <location>
        <begin position="310"/>
        <end position="338"/>
    </location>
</feature>
<evidence type="ECO:0000256" key="4">
    <source>
        <dbReference type="ARBA" id="ARBA00022692"/>
    </source>
</evidence>
<proteinExistence type="inferred from homology"/>
<reference evidence="11" key="1">
    <citation type="submission" date="2016-10" db="EMBL/GenBank/DDBJ databases">
        <authorList>
            <person name="Varghese N."/>
            <person name="Submissions S."/>
        </authorList>
    </citation>
    <scope>NUCLEOTIDE SEQUENCE [LARGE SCALE GENOMIC DNA]</scope>
    <source>
        <strain evidence="11">DSM 17101</strain>
    </source>
</reference>
<keyword evidence="5 7" id="KW-1133">Transmembrane helix</keyword>
<keyword evidence="3" id="KW-1003">Cell membrane</keyword>
<evidence type="ECO:0000256" key="6">
    <source>
        <dbReference type="ARBA" id="ARBA00023136"/>
    </source>
</evidence>
<feature type="transmembrane region" description="Helical" evidence="7">
    <location>
        <begin position="267"/>
        <end position="289"/>
    </location>
</feature>
<dbReference type="Pfam" id="PF02687">
    <property type="entry name" value="FtsX"/>
    <property type="match status" value="2"/>
</dbReference>
<gene>
    <name evidence="10" type="ORF">SAMN04489708_101106</name>
</gene>
<evidence type="ECO:0000313" key="11">
    <source>
        <dbReference type="Proteomes" id="UP000199317"/>
    </source>
</evidence>
<dbReference type="GO" id="GO:0044874">
    <property type="term" value="P:lipoprotein localization to outer membrane"/>
    <property type="evidence" value="ECO:0007669"/>
    <property type="project" value="TreeGrafter"/>
</dbReference>
<dbReference type="OrthoDB" id="5291724at2"/>
<dbReference type="PANTHER" id="PTHR30489">
    <property type="entry name" value="LIPOPROTEIN-RELEASING SYSTEM TRANSMEMBRANE PROTEIN LOLE"/>
    <property type="match status" value="1"/>
</dbReference>
<keyword evidence="4 7" id="KW-0812">Transmembrane</keyword>
<evidence type="ECO:0000259" key="9">
    <source>
        <dbReference type="Pfam" id="PF12704"/>
    </source>
</evidence>
<accession>A0A1H0K6Q5</accession>
<organism evidence="10 11">
    <name type="scientific">Paracidovorax cattleyae</name>
    <dbReference type="NCBI Taxonomy" id="80868"/>
    <lineage>
        <taxon>Bacteria</taxon>
        <taxon>Pseudomonadati</taxon>
        <taxon>Pseudomonadota</taxon>
        <taxon>Betaproteobacteria</taxon>
        <taxon>Burkholderiales</taxon>
        <taxon>Comamonadaceae</taxon>
        <taxon>Paracidovorax</taxon>
    </lineage>
</organism>
<sequence length="866" mass="89251">MLALLRTFSWQELRRHPWRTAVAMVSVMLGVALAFAVHVIHASALSEFSQAVRAAGGQPDLQLRAAQGDLPELLYGPVATHPLVARAGPVLEIPVQAVAPGRSPVALRVVAADALLLGTMAPELAPRPFPDAGRLAMLSPATLFLNAAALQTLGLGTDRGSPLTLRQGLAGHAARVAGTVAAAGPPLAVMDIGAAQDFFGRAGRLSRIDVQLQPGRRVEDFQAALPQMLQAAGLEAADAAGLAVVRPQDTARRTDDLSRAYRVNLTVLALVALFTGGYLVFSVLALSVARRGPQFALLAVLGATPRMRRALVLTESAALGAAGSVAGIALGTGLAALALRAMGGDLGGGYFDGVRPPLQWSAGAALLYVALGTAAALAGGWWPAREAERLAPAAALKGAGTASDMQPRLALPAMCAAAGCALAFAPPVGGLPIGAYASVALLLVGGIGLLPVLVHGLLSLLAPWAGRRPLPMLAVERARRMHGMAAVAVGGVVASLALSVALTVMVASFRGSVLQWLDTALPAPLYLRAAGAGGGGGDAPFPPGWDDTVARLPGVERAEALRIGSLLLDPSRPAVALLARSFGRGAAQTLPLREAPLAVPPGHMAVYVSEALADLYGVRPGTRWPALSRAMALRALGAGQPTAEFFVAGIWRDYVRQFGAVAMERSDYIRLTGDAGIDDLAIWPAPGADEAALRLAITARLPQALREGGEPAVEFSTAQAIRERSLALFDRSFAVTYWLQAVAIGIGLFGIAASFSAQVLARRKELGLLSHLGLTRPQILGVVAGEGAAWTAVGAVAGLALGCAVSAVLVHVVNPQSFHWTMEMHIPAARLALLCCAVVATGTVAAWLAGYSSASRHAELALREDW</sequence>
<evidence type="ECO:0000256" key="1">
    <source>
        <dbReference type="ARBA" id="ARBA00004651"/>
    </source>
</evidence>
<dbReference type="InterPro" id="IPR003838">
    <property type="entry name" value="ABC3_permease_C"/>
</dbReference>
<dbReference type="PANTHER" id="PTHR30489:SF0">
    <property type="entry name" value="LIPOPROTEIN-RELEASING SYSTEM TRANSMEMBRANE PROTEIN LOLE"/>
    <property type="match status" value="1"/>
</dbReference>
<keyword evidence="6 7" id="KW-0472">Membrane</keyword>
<keyword evidence="11" id="KW-1185">Reference proteome</keyword>
<feature type="domain" description="MacB-like periplasmic core" evidence="9">
    <location>
        <begin position="20"/>
        <end position="226"/>
    </location>
</feature>